<evidence type="ECO:0000256" key="4">
    <source>
        <dbReference type="SAM" id="Coils"/>
    </source>
</evidence>
<accession>A0A9P8CCY3</accession>
<reference evidence="6" key="1">
    <citation type="journal article" date="2021" name="IMA Fungus">
        <title>Genomic characterization of three marine fungi, including Emericellopsis atlantica sp. nov. with signatures of a generalist lifestyle and marine biomass degradation.</title>
        <authorList>
            <person name="Hagestad O.C."/>
            <person name="Hou L."/>
            <person name="Andersen J.H."/>
            <person name="Hansen E.H."/>
            <person name="Altermark B."/>
            <person name="Li C."/>
            <person name="Kuhnert E."/>
            <person name="Cox R.J."/>
            <person name="Crous P.W."/>
            <person name="Spatafora J.W."/>
            <person name="Lail K."/>
            <person name="Amirebrahimi M."/>
            <person name="Lipzen A."/>
            <person name="Pangilinan J."/>
            <person name="Andreopoulos W."/>
            <person name="Hayes R.D."/>
            <person name="Ng V."/>
            <person name="Grigoriev I.V."/>
            <person name="Jackson S.A."/>
            <person name="Sutton T.D.S."/>
            <person name="Dobson A.D.W."/>
            <person name="Rama T."/>
        </authorList>
    </citation>
    <scope>NUCLEOTIDE SEQUENCE</scope>
    <source>
        <strain evidence="6">TRa3180A</strain>
    </source>
</reference>
<dbReference type="AlphaFoldDB" id="A0A9P8CCY3"/>
<feature type="region of interest" description="Disordered" evidence="5">
    <location>
        <begin position="286"/>
        <end position="313"/>
    </location>
</feature>
<feature type="region of interest" description="Disordered" evidence="5">
    <location>
        <begin position="466"/>
        <end position="486"/>
    </location>
</feature>
<feature type="compositionally biased region" description="Polar residues" evidence="5">
    <location>
        <begin position="548"/>
        <end position="557"/>
    </location>
</feature>
<feature type="compositionally biased region" description="Polar residues" evidence="5">
    <location>
        <begin position="141"/>
        <end position="156"/>
    </location>
</feature>
<feature type="compositionally biased region" description="Basic and acidic residues" evidence="5">
    <location>
        <begin position="84"/>
        <end position="94"/>
    </location>
</feature>
<evidence type="ECO:0000256" key="5">
    <source>
        <dbReference type="SAM" id="MobiDB-lite"/>
    </source>
</evidence>
<feature type="compositionally biased region" description="Polar residues" evidence="5">
    <location>
        <begin position="232"/>
        <end position="244"/>
    </location>
</feature>
<sequence>MASQEARVEESSTPAAPTPSQSGALCSKLPDEASVPAQESLEPQIITVESVIKHPATSENQSQSQVHEIAAFSSAETETPAEVRSTRKTDDGNEFKLPSLPSTSGIGTDGSIMKTARSIILDSNDISELSGDEETPAIVTDTASNNYASEISQTINDGEIEEASILSLETPTSSSPHNSMQQNSEPVPALQQPVVVDSETTTSIVDRVVTELSEAGETHPVSASEGVETEAELQSSDSHSASEQAHVTALYAPSFQDAVSTPHAADLQPDERISIDVLHDYSQQSCPANESKALGVSEQSDQLSESTPTNMDANEHIPVDATEEKSQHLGSDSEVNEADARAIDVKEVSITTDDMIGASLSDDTPVIQIDVPLPEVFVQEIPDSDDMLDKILLEKLPESVNGSQATKGDHSSSVADVGQEKAVVVEEPISSQMKSNKENDQTIAEPLLAQHAEEIAGTLLNNSIALPPMSAGSESKSGPSTSTDPEAVMEVDDTLAPVPDTSEKEGILSSDSTLSASQDVIMDGTEKRSTIQPTPEKENVAIGKRKPSTSFSAPEASQSKDVLMQELKAMKIASITARNTALEAEIAEKRAKLEAVTKDLKHPAGDTVKRHIKLLHDYNDTRDVGQGLIGMIADNRGVRIGDLYDEFGVGLKD</sequence>
<dbReference type="InterPro" id="IPR010760">
    <property type="entry name" value="DNA-repair_Swi5"/>
</dbReference>
<feature type="compositionally biased region" description="Polar residues" evidence="5">
    <location>
        <begin position="297"/>
        <end position="312"/>
    </location>
</feature>
<feature type="compositionally biased region" description="Polar residues" evidence="5">
    <location>
        <begin position="57"/>
        <end position="66"/>
    </location>
</feature>
<dbReference type="GO" id="GO:0032798">
    <property type="term" value="C:Swi5-Sfr1 complex"/>
    <property type="evidence" value="ECO:0007669"/>
    <property type="project" value="TreeGrafter"/>
</dbReference>
<dbReference type="GO" id="GO:0010772">
    <property type="term" value="P:meiotic DNA recombinase assembly involved in reciprocal meiotic recombination"/>
    <property type="evidence" value="ECO:0007669"/>
    <property type="project" value="TreeGrafter"/>
</dbReference>
<evidence type="ECO:0000256" key="3">
    <source>
        <dbReference type="ARBA" id="ARBA00023204"/>
    </source>
</evidence>
<feature type="region of interest" description="Disordered" evidence="5">
    <location>
        <begin position="526"/>
        <end position="557"/>
    </location>
</feature>
<keyword evidence="7" id="KW-1185">Reference proteome</keyword>
<keyword evidence="4" id="KW-0175">Coiled coil</keyword>
<feature type="compositionally biased region" description="Polar residues" evidence="5">
    <location>
        <begin position="167"/>
        <end position="185"/>
    </location>
</feature>
<feature type="region of interest" description="Disordered" evidence="5">
    <location>
        <begin position="123"/>
        <end position="198"/>
    </location>
</feature>
<feature type="compositionally biased region" description="Basic and acidic residues" evidence="5">
    <location>
        <begin position="1"/>
        <end position="10"/>
    </location>
</feature>
<keyword evidence="3" id="KW-0234">DNA repair</keyword>
<feature type="coiled-coil region" evidence="4">
    <location>
        <begin position="572"/>
        <end position="599"/>
    </location>
</feature>
<dbReference type="Pfam" id="PF07061">
    <property type="entry name" value="Swi5"/>
    <property type="match status" value="1"/>
</dbReference>
<evidence type="ECO:0000313" key="6">
    <source>
        <dbReference type="EMBL" id="KAG9242172.1"/>
    </source>
</evidence>
<dbReference type="Gene3D" id="1.20.5.170">
    <property type="match status" value="1"/>
</dbReference>
<dbReference type="GO" id="GO:0034974">
    <property type="term" value="C:Swi5-Swi2 complex"/>
    <property type="evidence" value="ECO:0007669"/>
    <property type="project" value="TreeGrafter"/>
</dbReference>
<feature type="region of interest" description="Disordered" evidence="5">
    <location>
        <begin position="1"/>
        <end position="111"/>
    </location>
</feature>
<protein>
    <submittedName>
        <fullName evidence="6">Swi5-domain-containing protein</fullName>
    </submittedName>
</protein>
<feature type="compositionally biased region" description="Polar residues" evidence="5">
    <location>
        <begin position="472"/>
        <end position="484"/>
    </location>
</feature>
<evidence type="ECO:0000256" key="2">
    <source>
        <dbReference type="ARBA" id="ARBA00022763"/>
    </source>
</evidence>
<feature type="compositionally biased region" description="Low complexity" evidence="5">
    <location>
        <begin position="11"/>
        <end position="20"/>
    </location>
</feature>
<gene>
    <name evidence="6" type="ORF">BJ878DRAFT_446036</name>
</gene>
<dbReference type="Proteomes" id="UP000887226">
    <property type="component" value="Unassembled WGS sequence"/>
</dbReference>
<comment type="similarity">
    <text evidence="1">Belongs to the SWI5/SAE3 family.</text>
</comment>
<feature type="compositionally biased region" description="Basic and acidic residues" evidence="5">
    <location>
        <begin position="526"/>
        <end position="539"/>
    </location>
</feature>
<evidence type="ECO:0000313" key="7">
    <source>
        <dbReference type="Proteomes" id="UP000887226"/>
    </source>
</evidence>
<dbReference type="EMBL" id="MU254104">
    <property type="protein sequence ID" value="KAG9242172.1"/>
    <property type="molecule type" value="Genomic_DNA"/>
</dbReference>
<comment type="caution">
    <text evidence="6">The sequence shown here is derived from an EMBL/GenBank/DDBJ whole genome shotgun (WGS) entry which is preliminary data.</text>
</comment>
<dbReference type="PANTHER" id="PTHR28529">
    <property type="entry name" value="DNA REPAIR PROTEIN SWI5 HOMOLOG"/>
    <property type="match status" value="1"/>
</dbReference>
<name>A0A9P8CCY3_9HELO</name>
<dbReference type="PANTHER" id="PTHR28529:SF2">
    <property type="entry name" value="DNA REPAIR PROTEIN SWI5 HOMOLOG"/>
    <property type="match status" value="1"/>
</dbReference>
<proteinExistence type="inferred from homology"/>
<organism evidence="6 7">
    <name type="scientific">Calycina marina</name>
    <dbReference type="NCBI Taxonomy" id="1763456"/>
    <lineage>
        <taxon>Eukaryota</taxon>
        <taxon>Fungi</taxon>
        <taxon>Dikarya</taxon>
        <taxon>Ascomycota</taxon>
        <taxon>Pezizomycotina</taxon>
        <taxon>Leotiomycetes</taxon>
        <taxon>Helotiales</taxon>
        <taxon>Pezizellaceae</taxon>
        <taxon>Calycina</taxon>
    </lineage>
</organism>
<evidence type="ECO:0000256" key="1">
    <source>
        <dbReference type="ARBA" id="ARBA00008060"/>
    </source>
</evidence>
<dbReference type="OrthoDB" id="255837at2759"/>
<feature type="region of interest" description="Disordered" evidence="5">
    <location>
        <begin position="213"/>
        <end position="244"/>
    </location>
</feature>
<keyword evidence="2" id="KW-0227">DNA damage</keyword>
<dbReference type="GO" id="GO:0000709">
    <property type="term" value="P:meiotic joint molecule formation"/>
    <property type="evidence" value="ECO:0007669"/>
    <property type="project" value="TreeGrafter"/>
</dbReference>